<accession>A0ACC1HGH7</accession>
<reference evidence="1" key="1">
    <citation type="submission" date="2022-06" db="EMBL/GenBank/DDBJ databases">
        <title>Phylogenomic reconstructions and comparative analyses of Kickxellomycotina fungi.</title>
        <authorList>
            <person name="Reynolds N.K."/>
            <person name="Stajich J.E."/>
            <person name="Barry K."/>
            <person name="Grigoriev I.V."/>
            <person name="Crous P."/>
            <person name="Smith M.E."/>
        </authorList>
    </citation>
    <scope>NUCLEOTIDE SEQUENCE</scope>
    <source>
        <strain evidence="1">RSA 2271</strain>
    </source>
</reference>
<comment type="caution">
    <text evidence="1">The sequence shown here is derived from an EMBL/GenBank/DDBJ whole genome shotgun (WGS) entry which is preliminary data.</text>
</comment>
<organism evidence="1 2">
    <name type="scientific">Spiromyces aspiralis</name>
    <dbReference type="NCBI Taxonomy" id="68401"/>
    <lineage>
        <taxon>Eukaryota</taxon>
        <taxon>Fungi</taxon>
        <taxon>Fungi incertae sedis</taxon>
        <taxon>Zoopagomycota</taxon>
        <taxon>Kickxellomycotina</taxon>
        <taxon>Kickxellomycetes</taxon>
        <taxon>Kickxellales</taxon>
        <taxon>Kickxellaceae</taxon>
        <taxon>Spiromyces</taxon>
    </lineage>
</organism>
<keyword evidence="2" id="KW-1185">Reference proteome</keyword>
<gene>
    <name evidence="1" type="ORF">EV182_002649</name>
</gene>
<name>A0ACC1HGH7_9FUNG</name>
<dbReference type="EMBL" id="JAMZIH010005713">
    <property type="protein sequence ID" value="KAJ1674746.1"/>
    <property type="molecule type" value="Genomic_DNA"/>
</dbReference>
<proteinExistence type="predicted"/>
<sequence length="309" mass="34261">MLPVQRWPEPSPLHVVSAEDVDGESAEPSDAVGVARPSSPGLLTQSLVTLREANFNHCISSLDKYEMKSIRLFYALAFSGPILDLTCLSVTDLYQGEAQLVVANAPNLIRLELSYSTSEDVKSSIQGAVRTVLANLRHLKYFVLSVKYSKHAPGFSPEALVAPSSGTTPGDLLRPNFACQGLKLFKALSYTFESSDALLPFAHLPELETLVISYCHTKLESLQSVLGSDSPSGAPLKTFPRLENLMIYRYTRPEYDYYAMAYENPREYKDFAPIVALFPALRRCTADIYFAETDSALHKEFPNVNFNFA</sequence>
<feature type="non-terminal residue" evidence="1">
    <location>
        <position position="309"/>
    </location>
</feature>
<protein>
    <submittedName>
        <fullName evidence="1">Uncharacterized protein</fullName>
    </submittedName>
</protein>
<dbReference type="Proteomes" id="UP001145114">
    <property type="component" value="Unassembled WGS sequence"/>
</dbReference>
<evidence type="ECO:0000313" key="1">
    <source>
        <dbReference type="EMBL" id="KAJ1674746.1"/>
    </source>
</evidence>
<evidence type="ECO:0000313" key="2">
    <source>
        <dbReference type="Proteomes" id="UP001145114"/>
    </source>
</evidence>